<dbReference type="Proteomes" id="UP000005561">
    <property type="component" value="Unassembled WGS sequence"/>
</dbReference>
<feature type="transmembrane region" description="Helical" evidence="1">
    <location>
        <begin position="15"/>
        <end position="36"/>
    </location>
</feature>
<comment type="caution">
    <text evidence="2">The sequence shown here is derived from an EMBL/GenBank/DDBJ whole genome shotgun (WGS) entry which is preliminary data.</text>
</comment>
<dbReference type="RefSeq" id="WP_006864534.1">
    <property type="nucleotide sequence ID" value="NZ_ACCL02000039.1"/>
</dbReference>
<evidence type="ECO:0000313" key="2">
    <source>
        <dbReference type="EMBL" id="EET58261.1"/>
    </source>
</evidence>
<accession>C6LM83</accession>
<reference evidence="2" key="1">
    <citation type="submission" date="2009-07" db="EMBL/GenBank/DDBJ databases">
        <authorList>
            <person name="Weinstock G."/>
            <person name="Sodergren E."/>
            <person name="Clifton S."/>
            <person name="Fulton L."/>
            <person name="Fulton B."/>
            <person name="Courtney L."/>
            <person name="Fronick C."/>
            <person name="Harrison M."/>
            <person name="Strong C."/>
            <person name="Farmer C."/>
            <person name="Delahaunty K."/>
            <person name="Markovic C."/>
            <person name="Hall O."/>
            <person name="Minx P."/>
            <person name="Tomlinson C."/>
            <person name="Mitreva M."/>
            <person name="Nelson J."/>
            <person name="Hou S."/>
            <person name="Wollam A."/>
            <person name="Pepin K.H."/>
            <person name="Johnson M."/>
            <person name="Bhonagiri V."/>
            <person name="Nash W.E."/>
            <person name="Warren W."/>
            <person name="Chinwalla A."/>
            <person name="Mardis E.R."/>
            <person name="Wilson R.K."/>
        </authorList>
    </citation>
    <scope>NUCLEOTIDE SEQUENCE [LARGE SCALE GENOMIC DNA]</scope>
    <source>
        <strain evidence="2">DSM 14469</strain>
    </source>
</reference>
<dbReference type="AlphaFoldDB" id="C6LM83"/>
<sequence length="144" mass="15789">MSSKTKIIIMKKRELIYTAIFAALGITLLVLLFLMFRPHGNTASRTAQTSAYIAGVYSTPVTLNNNVMDLQVVVDADHINGIQLVNLSETSAAMFPLMQPALDKIAVQVCETQSTKDIYYEASSQYTSQMLLQAIDAALEIAAR</sequence>
<protein>
    <recommendedName>
        <fullName evidence="4">FMN-binding domain-containing protein</fullName>
    </recommendedName>
</protein>
<proteinExistence type="predicted"/>
<keyword evidence="1" id="KW-0812">Transmembrane</keyword>
<organism evidence="2 3">
    <name type="scientific">Marvinbryantia formatexigens DSM 14469</name>
    <dbReference type="NCBI Taxonomy" id="478749"/>
    <lineage>
        <taxon>Bacteria</taxon>
        <taxon>Bacillati</taxon>
        <taxon>Bacillota</taxon>
        <taxon>Clostridia</taxon>
        <taxon>Lachnospirales</taxon>
        <taxon>Lachnospiraceae</taxon>
        <taxon>Marvinbryantia</taxon>
    </lineage>
</organism>
<keyword evidence="1" id="KW-1133">Transmembrane helix</keyword>
<dbReference type="EMBL" id="ACCL02000039">
    <property type="protein sequence ID" value="EET58261.1"/>
    <property type="molecule type" value="Genomic_DNA"/>
</dbReference>
<evidence type="ECO:0000256" key="1">
    <source>
        <dbReference type="SAM" id="Phobius"/>
    </source>
</evidence>
<name>C6LM83_9FIRM</name>
<gene>
    <name evidence="2" type="ORF">BRYFOR_09782</name>
</gene>
<keyword evidence="1" id="KW-0472">Membrane</keyword>
<dbReference type="eggNOG" id="COG3976">
    <property type="taxonomic scope" value="Bacteria"/>
</dbReference>
<dbReference type="STRING" id="168384.SAMN05660368_04069"/>
<keyword evidence="3" id="KW-1185">Reference proteome</keyword>
<evidence type="ECO:0000313" key="3">
    <source>
        <dbReference type="Proteomes" id="UP000005561"/>
    </source>
</evidence>
<evidence type="ECO:0008006" key="4">
    <source>
        <dbReference type="Google" id="ProtNLM"/>
    </source>
</evidence>
<dbReference type="OrthoDB" id="9790495at2"/>